<evidence type="ECO:0000313" key="4">
    <source>
        <dbReference type="Proteomes" id="UP000617628"/>
    </source>
</evidence>
<dbReference type="SMART" id="SM00028">
    <property type="entry name" value="TPR"/>
    <property type="match status" value="1"/>
</dbReference>
<dbReference type="Gene3D" id="1.25.40.10">
    <property type="entry name" value="Tetratricopeptide repeat domain"/>
    <property type="match status" value="1"/>
</dbReference>
<proteinExistence type="predicted"/>
<evidence type="ECO:0000313" key="3">
    <source>
        <dbReference type="EMBL" id="MBK1877482.1"/>
    </source>
</evidence>
<feature type="repeat" description="TPR" evidence="1">
    <location>
        <begin position="658"/>
        <end position="691"/>
    </location>
</feature>
<protein>
    <submittedName>
        <fullName evidence="3">BatD family protein</fullName>
    </submittedName>
</protein>
<feature type="transmembrane region" description="Helical" evidence="2">
    <location>
        <begin position="723"/>
        <end position="742"/>
    </location>
</feature>
<keyword evidence="1" id="KW-0802">TPR repeat</keyword>
<organism evidence="3 4">
    <name type="scientific">Pelagicoccus mobilis</name>
    <dbReference type="NCBI Taxonomy" id="415221"/>
    <lineage>
        <taxon>Bacteria</taxon>
        <taxon>Pseudomonadati</taxon>
        <taxon>Verrucomicrobiota</taxon>
        <taxon>Opitutia</taxon>
        <taxon>Puniceicoccales</taxon>
        <taxon>Pelagicoccaceae</taxon>
        <taxon>Pelagicoccus</taxon>
    </lineage>
</organism>
<dbReference type="SUPFAM" id="SSF48452">
    <property type="entry name" value="TPR-like"/>
    <property type="match status" value="1"/>
</dbReference>
<reference evidence="3" key="1">
    <citation type="submission" date="2021-01" db="EMBL/GenBank/DDBJ databases">
        <title>Modified the classification status of verrucomicrobia.</title>
        <authorList>
            <person name="Feng X."/>
        </authorList>
    </citation>
    <scope>NUCLEOTIDE SEQUENCE</scope>
    <source>
        <strain evidence="3">KCTC 13126</strain>
    </source>
</reference>
<dbReference type="AlphaFoldDB" id="A0A934S056"/>
<dbReference type="EMBL" id="JAENIL010000018">
    <property type="protein sequence ID" value="MBK1877482.1"/>
    <property type="molecule type" value="Genomic_DNA"/>
</dbReference>
<comment type="caution">
    <text evidence="3">The sequence shown here is derived from an EMBL/GenBank/DDBJ whole genome shotgun (WGS) entry which is preliminary data.</text>
</comment>
<dbReference type="InterPro" id="IPR019734">
    <property type="entry name" value="TPR_rpt"/>
</dbReference>
<evidence type="ECO:0000256" key="1">
    <source>
        <dbReference type="PROSITE-ProRule" id="PRU00339"/>
    </source>
</evidence>
<sequence length="840" mass="93561">MKSLRIQFIVSVVIFLFGLGKLDAEDLELSFKEAAWFTDEIATAYIFLDVEVEPEIELPESGDEVRIYDRSVVNLEDDSRGGYAVVLEFVPRRAGVRTFPSITVKVGDAIWESRPKQFLVSETIQSDRMKLEVIPNKTSAYQGEPVRIDFRWTSDLPVDQMRAFRLAPSFFNDSGVKVFVPRSQVDPDVQFGLPVGGRRVISHRIQDKANAPGKLGIVEFSVWVAFEEAGRFEIPPVKLLCSLLEKKGYGSHQYASYFNNSLFEPVDRTKAYQKLETRSDAFAVEVMPLSDSGRLESFSGLFSPDSIEVSVAPLDLKLGQLMEIRVDVKSEVCSEMLELPPIALQSSLRHRFWVAEEMSERWQPDGRSFVARARPLTVETRFFPSLSFQVFDSGKGEFRVVETGSIPLRVESEDGRSYFSVENLPGAKRVVEASTLGVWHNEKGSIMSDLGHGLISFFSGGALVFLVLCPVLFFVLTPWVRELRRRVEDEPYGKRRAAYARFGVNEVTVESLRGFVAECFERPASSLTARDAGELLREKACGKEVVEDIEAILRTPDEPRYSERGRASASMRVDESKLRSLGKSVYQALNRALVLAIGVLGLNLGQDLEATSWDDAEAAFQVALEISESGAVSSVIEERFAEAALSFEACAESGIREGASWYNSGNAWFKAGEIGRAIAAYRRAQAYRPFDDKLSESLSAARALRVDVLGTGEQKARPWPSRWSWALFSVSWIAGWLLLLLWRRYRHIALSAAGGVVLATAAVVALLEVVEWSSGASEGVLIAEETFGRKGPGYAYQSAFLESLHSGVEFEVLEARDEWLRVSLGPDGECWLPVDTVEIL</sequence>
<keyword evidence="2" id="KW-0472">Membrane</keyword>
<dbReference type="PROSITE" id="PS50005">
    <property type="entry name" value="TPR"/>
    <property type="match status" value="1"/>
</dbReference>
<feature type="transmembrane region" description="Helical" evidence="2">
    <location>
        <begin position="454"/>
        <end position="476"/>
    </location>
</feature>
<feature type="transmembrane region" description="Helical" evidence="2">
    <location>
        <begin position="748"/>
        <end position="767"/>
    </location>
</feature>
<accession>A0A934S056</accession>
<gene>
    <name evidence="3" type="ORF">JIN87_11435</name>
</gene>
<keyword evidence="2" id="KW-1133">Transmembrane helix</keyword>
<keyword evidence="2" id="KW-0812">Transmembrane</keyword>
<dbReference type="Proteomes" id="UP000617628">
    <property type="component" value="Unassembled WGS sequence"/>
</dbReference>
<evidence type="ECO:0000256" key="2">
    <source>
        <dbReference type="SAM" id="Phobius"/>
    </source>
</evidence>
<dbReference type="RefSeq" id="WP_200355697.1">
    <property type="nucleotide sequence ID" value="NZ_JAENIL010000018.1"/>
</dbReference>
<name>A0A934S056_9BACT</name>
<keyword evidence="4" id="KW-1185">Reference proteome</keyword>
<dbReference type="InterPro" id="IPR011990">
    <property type="entry name" value="TPR-like_helical_dom_sf"/>
</dbReference>